<gene>
    <name evidence="1" type="ORF">SAMN05660493_01525</name>
</gene>
<dbReference type="Proteomes" id="UP000187261">
    <property type="component" value="Unassembled WGS sequence"/>
</dbReference>
<dbReference type="AlphaFoldDB" id="A0A1U7PYA9"/>
<evidence type="ECO:0000313" key="1">
    <source>
        <dbReference type="EMBL" id="SIT96830.1"/>
    </source>
</evidence>
<proteinExistence type="predicted"/>
<protein>
    <submittedName>
        <fullName evidence="1">Uncharacterized protein</fullName>
    </submittedName>
</protein>
<organism evidence="1 2">
    <name type="scientific">Epilithonimonas bovis DSM 19482</name>
    <dbReference type="NCBI Taxonomy" id="1121284"/>
    <lineage>
        <taxon>Bacteria</taxon>
        <taxon>Pseudomonadati</taxon>
        <taxon>Bacteroidota</taxon>
        <taxon>Flavobacteriia</taxon>
        <taxon>Flavobacteriales</taxon>
        <taxon>Weeksellaceae</taxon>
        <taxon>Chryseobacterium group</taxon>
        <taxon>Epilithonimonas</taxon>
    </lineage>
</organism>
<sequence length="80" mass="9675">MKLPNQILINKICWVNRYFEKINKLFEVVHNHWVMESNKNFGSIKHKKLSDLKKRIDFKIKLLSRYSAKLTNEALRQMNT</sequence>
<reference evidence="2" key="1">
    <citation type="submission" date="2016-10" db="EMBL/GenBank/DDBJ databases">
        <authorList>
            <person name="Varghese N."/>
            <person name="Submissions S."/>
        </authorList>
    </citation>
    <scope>NUCLEOTIDE SEQUENCE [LARGE SCALE GENOMIC DNA]</scope>
    <source>
        <strain evidence="2">DSM 19482</strain>
    </source>
</reference>
<dbReference type="EMBL" id="FTPU01000013">
    <property type="protein sequence ID" value="SIT96830.1"/>
    <property type="molecule type" value="Genomic_DNA"/>
</dbReference>
<dbReference type="STRING" id="1121284.SAMN05660493_01525"/>
<accession>A0A1U7PYA9</accession>
<name>A0A1U7PYA9_9FLAO</name>
<keyword evidence="2" id="KW-1185">Reference proteome</keyword>
<evidence type="ECO:0000313" key="2">
    <source>
        <dbReference type="Proteomes" id="UP000187261"/>
    </source>
</evidence>